<dbReference type="Gene3D" id="3.40.1000.10">
    <property type="entry name" value="Mog1/PsbP, alpha/beta/alpha sandwich"/>
    <property type="match status" value="1"/>
</dbReference>
<sequence length="194" mass="22811" precursor="true">MFLRQRQGKSRWRIEMLARGESMGRVVVVLAMLAMLTAATCPAAEAKVFRQYDHRLQFEVPDEWLCTSQSPHQFLAIFTAPEMRYEINTLTLVHQILPATHTLTDYVVSTVASQEKMLWQYRLLDKQLLDNAYAPYYRLAFTWRLSWEQQYFVLQMIICRYPDVYVLTGTCPASLREVYEPLFQRVFDSFAFVG</sequence>
<dbReference type="Pfam" id="PF08786">
    <property type="entry name" value="DcrB"/>
    <property type="match status" value="1"/>
</dbReference>
<dbReference type="AlphaFoldDB" id="A1HML6"/>
<dbReference type="InterPro" id="IPR016123">
    <property type="entry name" value="Mog1/PsbP_a/b/a-sand"/>
</dbReference>
<dbReference type="EMBL" id="AAWL01000002">
    <property type="protein sequence ID" value="EAX48507.1"/>
    <property type="molecule type" value="Genomic_DNA"/>
</dbReference>
<evidence type="ECO:0008006" key="3">
    <source>
        <dbReference type="Google" id="ProtNLM"/>
    </source>
</evidence>
<dbReference type="Proteomes" id="UP000005139">
    <property type="component" value="Unassembled WGS sequence"/>
</dbReference>
<dbReference type="OrthoDB" id="1681326at2"/>
<reference evidence="1 2" key="1">
    <citation type="submission" date="2007-01" db="EMBL/GenBank/DDBJ databases">
        <title>Annotation of the draft genome assembly of Thermosinus carboxydivorans Nor1.</title>
        <authorList>
            <consortium name="US DOE Joint Genome Institute (JGI-ORNL)"/>
            <person name="Larimer F."/>
            <person name="Land M."/>
            <person name="Hauser L."/>
        </authorList>
    </citation>
    <scope>NUCLEOTIDE SEQUENCE [LARGE SCALE GENOMIC DNA]</scope>
    <source>
        <strain evidence="1 2">Nor1</strain>
    </source>
</reference>
<accession>A1HML6</accession>
<protein>
    <recommendedName>
        <fullName evidence="3">PsbP C-terminal domain-containing protein</fullName>
    </recommendedName>
</protein>
<dbReference type="SUPFAM" id="SSF55724">
    <property type="entry name" value="Mog1p/PsbP-like"/>
    <property type="match status" value="1"/>
</dbReference>
<keyword evidence="2" id="KW-1185">Reference proteome</keyword>
<evidence type="ECO:0000313" key="2">
    <source>
        <dbReference type="Proteomes" id="UP000005139"/>
    </source>
</evidence>
<reference evidence="1 2" key="2">
    <citation type="submission" date="2007-01" db="EMBL/GenBank/DDBJ databases">
        <title>Sequencing of the draft genome and assembly of Thermosinus carboxydivorans Nor1.</title>
        <authorList>
            <consortium name="US DOE Joint Genome Institute (JGI-PGF)"/>
            <person name="Copeland A."/>
            <person name="Lucas S."/>
            <person name="Lapidus A."/>
            <person name="Barry K."/>
            <person name="Glavina del Rio T."/>
            <person name="Dalin E."/>
            <person name="Tice H."/>
            <person name="Bruce D."/>
            <person name="Pitluck S."/>
            <person name="Richardson P."/>
        </authorList>
    </citation>
    <scope>NUCLEOTIDE SEQUENCE [LARGE SCALE GENOMIC DNA]</scope>
    <source>
        <strain evidence="1 2">Nor1</strain>
    </source>
</reference>
<evidence type="ECO:0000313" key="1">
    <source>
        <dbReference type="EMBL" id="EAX48507.1"/>
    </source>
</evidence>
<comment type="caution">
    <text evidence="1">The sequence shown here is derived from an EMBL/GenBank/DDBJ whole genome shotgun (WGS) entry which is preliminary data.</text>
</comment>
<gene>
    <name evidence="1" type="ORF">TcarDRAFT_1979</name>
</gene>
<name>A1HML6_9FIRM</name>
<proteinExistence type="predicted"/>
<dbReference type="InterPro" id="IPR014894">
    <property type="entry name" value="DcrB/EagT6"/>
</dbReference>
<organism evidence="1 2">
    <name type="scientific">Thermosinus carboxydivorans Nor1</name>
    <dbReference type="NCBI Taxonomy" id="401526"/>
    <lineage>
        <taxon>Bacteria</taxon>
        <taxon>Bacillati</taxon>
        <taxon>Bacillota</taxon>
        <taxon>Negativicutes</taxon>
        <taxon>Selenomonadales</taxon>
        <taxon>Sporomusaceae</taxon>
        <taxon>Thermosinus</taxon>
    </lineage>
</organism>